<dbReference type="Pfam" id="PF13240">
    <property type="entry name" value="Zn_Ribbon_1"/>
    <property type="match status" value="1"/>
</dbReference>
<dbReference type="GO" id="GO:0004672">
    <property type="term" value="F:protein kinase activity"/>
    <property type="evidence" value="ECO:0007669"/>
    <property type="project" value="InterPro"/>
</dbReference>
<evidence type="ECO:0000259" key="2">
    <source>
        <dbReference type="Pfam" id="PF07714"/>
    </source>
</evidence>
<dbReference type="Pfam" id="PF07714">
    <property type="entry name" value="PK_Tyr_Ser-Thr"/>
    <property type="match status" value="1"/>
</dbReference>
<evidence type="ECO:0008006" key="6">
    <source>
        <dbReference type="Google" id="ProtNLM"/>
    </source>
</evidence>
<dbReference type="Gene3D" id="3.30.200.20">
    <property type="entry name" value="Phosphorylase Kinase, domain 1"/>
    <property type="match status" value="1"/>
</dbReference>
<reference evidence="4 5" key="1">
    <citation type="submission" date="2021-06" db="EMBL/GenBank/DDBJ databases">
        <title>Chromosome-level genome assembly of the red-tail catfish (Hemibagrus wyckioides).</title>
        <authorList>
            <person name="Shao F."/>
        </authorList>
    </citation>
    <scope>NUCLEOTIDE SEQUENCE [LARGE SCALE GENOMIC DNA]</scope>
    <source>
        <strain evidence="4">EC202008001</strain>
        <tissue evidence="4">Blood</tissue>
    </source>
</reference>
<dbReference type="PANTHER" id="PTHR14487:SF3">
    <property type="entry name" value="ADRENOCORTICAL DYSPLASIA PROTEIN HOMOLOG"/>
    <property type="match status" value="1"/>
</dbReference>
<dbReference type="OrthoDB" id="2687620at2759"/>
<evidence type="ECO:0000259" key="3">
    <source>
        <dbReference type="Pfam" id="PF13240"/>
    </source>
</evidence>
<dbReference type="InterPro" id="IPR011009">
    <property type="entry name" value="Kinase-like_dom_sf"/>
</dbReference>
<name>A0A9D3NRV6_9TELE</name>
<accession>A0A9D3NRV6</accession>
<feature type="domain" description="Zinc-ribbon" evidence="3">
    <location>
        <begin position="5"/>
        <end position="27"/>
    </location>
</feature>
<evidence type="ECO:0000256" key="1">
    <source>
        <dbReference type="SAM" id="MobiDB-lite"/>
    </source>
</evidence>
<gene>
    <name evidence="4" type="ORF">KOW79_008740</name>
</gene>
<evidence type="ECO:0000313" key="5">
    <source>
        <dbReference type="Proteomes" id="UP000824219"/>
    </source>
</evidence>
<feature type="compositionally biased region" description="Polar residues" evidence="1">
    <location>
        <begin position="616"/>
        <end position="626"/>
    </location>
</feature>
<feature type="region of interest" description="Disordered" evidence="1">
    <location>
        <begin position="506"/>
        <end position="529"/>
    </location>
</feature>
<dbReference type="InterPro" id="IPR001245">
    <property type="entry name" value="Ser-Thr/Tyr_kinase_cat_dom"/>
</dbReference>
<keyword evidence="5" id="KW-1185">Reference proteome</keyword>
<dbReference type="SUPFAM" id="SSF56112">
    <property type="entry name" value="Protein kinase-like (PK-like)"/>
    <property type="match status" value="1"/>
</dbReference>
<dbReference type="GO" id="GO:0016233">
    <property type="term" value="P:telomere capping"/>
    <property type="evidence" value="ECO:0007669"/>
    <property type="project" value="InterPro"/>
</dbReference>
<dbReference type="AlphaFoldDB" id="A0A9D3NRV6"/>
<dbReference type="InterPro" id="IPR026870">
    <property type="entry name" value="Zinc_ribbon_dom"/>
</dbReference>
<organism evidence="4 5">
    <name type="scientific">Hemibagrus wyckioides</name>
    <dbReference type="NCBI Taxonomy" id="337641"/>
    <lineage>
        <taxon>Eukaryota</taxon>
        <taxon>Metazoa</taxon>
        <taxon>Chordata</taxon>
        <taxon>Craniata</taxon>
        <taxon>Vertebrata</taxon>
        <taxon>Euteleostomi</taxon>
        <taxon>Actinopterygii</taxon>
        <taxon>Neopterygii</taxon>
        <taxon>Teleostei</taxon>
        <taxon>Ostariophysi</taxon>
        <taxon>Siluriformes</taxon>
        <taxon>Bagridae</taxon>
        <taxon>Hemibagrus</taxon>
    </lineage>
</organism>
<dbReference type="EMBL" id="JAHKSW010000010">
    <property type="protein sequence ID" value="KAG7327134.1"/>
    <property type="molecule type" value="Genomic_DNA"/>
</dbReference>
<feature type="domain" description="Serine-threonine/tyrosine-protein kinase catalytic" evidence="2">
    <location>
        <begin position="275"/>
        <end position="341"/>
    </location>
</feature>
<feature type="compositionally biased region" description="Basic and acidic residues" evidence="1">
    <location>
        <begin position="138"/>
        <end position="148"/>
    </location>
</feature>
<dbReference type="GO" id="GO:0032211">
    <property type="term" value="P:negative regulation of telomere maintenance via telomerase"/>
    <property type="evidence" value="ECO:0007669"/>
    <property type="project" value="TreeGrafter"/>
</dbReference>
<sequence>MAFHYCPQCGSKLQPGFKFCPSCGEKLPCPALLDLPESTHMEWSAEPEPEPVLKVSSQVQAQSMTDSARRMENSDLDYASGDPSSSFSSSSSSALIRSPIKPPLRSAMRKSCPRLSTPPKPAAIKDQSAVSSPRKRKAALETKEEEVHTAVTCQSPQTPPSGKVKRTKRASAVEPVQEGLVLCDQSGKKWTLGKLLSQTDVELMYEVQQAGVRSSSNEMKHIMRLGTKDGQLFNEQNFLQRAAKPAAVERWMKTHRLNFLGIPSSVGFGLHETYRFLIFPDMGCTLQSLLDTQTASLSEREVLKLALRLLDALEYLHENEYAHADLHAGNVYIRTEGDSQVSSLFIHLSRFLSALLVDQHTALEFHHHSARLSYFCSEGKVTESDPEPWIEQLVLNRGEGQRATTMPACCSCLMGPCSSPRCSAPPPGSTCRRFPLSCLMGAWHNDIIMDLLNDAIQKIAAPSAGHLGTATPTNWHRERLRCRGEECFSTLVSHLLIPEEQREMLTADPGVSSSSETPSGPLPPCVAEPTTWPLVAQDRGGDSSAPASDRLEEGHQLTLNNTRAAGLERLLQPDGRSRLTEESGIIGPPVQRPHPSQNSPAHQSDPTTLDLRQEPQRQSPLTSLTHTAAVRVEEQSLTDHMSHTPPSKKSRVHSDGSSFSYTYEPCPDVASALSRCEVPERLVQWAVAYLGTPRHTPVVRSGAERRKLAVLE</sequence>
<proteinExistence type="predicted"/>
<feature type="region of interest" description="Disordered" evidence="1">
    <location>
        <begin position="555"/>
        <end position="659"/>
    </location>
</feature>
<protein>
    <recommendedName>
        <fullName evidence="6">Protein kinase domain-containing protein</fullName>
    </recommendedName>
</protein>
<dbReference type="Gene3D" id="1.10.510.10">
    <property type="entry name" value="Transferase(Phosphotransferase) domain 1"/>
    <property type="match status" value="1"/>
</dbReference>
<evidence type="ECO:0000313" key="4">
    <source>
        <dbReference type="EMBL" id="KAG7327134.1"/>
    </source>
</evidence>
<comment type="caution">
    <text evidence="4">The sequence shown here is derived from an EMBL/GenBank/DDBJ whole genome shotgun (WGS) entry which is preliminary data.</text>
</comment>
<feature type="compositionally biased region" description="Polar residues" evidence="1">
    <location>
        <begin position="55"/>
        <end position="66"/>
    </location>
</feature>
<dbReference type="GO" id="GO:0070187">
    <property type="term" value="C:shelterin complex"/>
    <property type="evidence" value="ECO:0007669"/>
    <property type="project" value="InterPro"/>
</dbReference>
<dbReference type="InterPro" id="IPR028631">
    <property type="entry name" value="ACD"/>
</dbReference>
<dbReference type="PANTHER" id="PTHR14487">
    <property type="entry name" value="ADRENOCORTICAL DYSPLASIA PROTEIN ACD"/>
    <property type="match status" value="1"/>
</dbReference>
<feature type="compositionally biased region" description="Polar residues" evidence="1">
    <location>
        <begin position="594"/>
        <end position="607"/>
    </location>
</feature>
<feature type="compositionally biased region" description="Low complexity" evidence="1">
    <location>
        <begin position="84"/>
        <end position="93"/>
    </location>
</feature>
<feature type="region of interest" description="Disordered" evidence="1">
    <location>
        <begin position="41"/>
        <end position="169"/>
    </location>
</feature>
<dbReference type="GO" id="GO:0042162">
    <property type="term" value="F:telomeric DNA binding"/>
    <property type="evidence" value="ECO:0007669"/>
    <property type="project" value="TreeGrafter"/>
</dbReference>
<dbReference type="Proteomes" id="UP000824219">
    <property type="component" value="Linkage Group LG10"/>
</dbReference>
<dbReference type="GO" id="GO:0070198">
    <property type="term" value="P:protein localization to chromosome, telomeric region"/>
    <property type="evidence" value="ECO:0007669"/>
    <property type="project" value="TreeGrafter"/>
</dbReference>